<reference evidence="1" key="4">
    <citation type="submission" date="2023-10" db="EMBL/GenBank/DDBJ databases">
        <title>Whole Genome based description of the genera Actinobaculum and Actinotignum reveals a complex phylogenetic relationship within the species included in the genus Actinotignum.</title>
        <authorList>
            <person name="Jensen C.S."/>
            <person name="Dargis R."/>
            <person name="Kemp M."/>
            <person name="Christensen J.J."/>
        </authorList>
    </citation>
    <scope>NUCLEOTIDE SEQUENCE</scope>
    <source>
        <strain evidence="1">Actinobaculum_suis_CCUG19206T</strain>
    </source>
</reference>
<dbReference type="EMBL" id="UYIO01000001">
    <property type="protein sequence ID" value="VDG75575.1"/>
    <property type="molecule type" value="Genomic_DNA"/>
</dbReference>
<evidence type="ECO:0000313" key="4">
    <source>
        <dbReference type="Proteomes" id="UP000182744"/>
    </source>
</evidence>
<protein>
    <submittedName>
        <fullName evidence="2">Uncharacterized protein</fullName>
    </submittedName>
</protein>
<dbReference type="RefSeq" id="WP_141670134.1">
    <property type="nucleotide sequence ID" value="NZ_FNAU01000008.1"/>
</dbReference>
<name>A0A1G7CM31_9ACTO</name>
<dbReference type="Proteomes" id="UP000269974">
    <property type="component" value="Unassembled WGS sequence"/>
</dbReference>
<keyword evidence="4" id="KW-1185">Reference proteome</keyword>
<accession>A0A1G7CM31</accession>
<reference evidence="3 5" key="3">
    <citation type="submission" date="2018-11" db="EMBL/GenBank/DDBJ databases">
        <authorList>
            <consortium name="Pathogen Informatics"/>
        </authorList>
    </citation>
    <scope>NUCLEOTIDE SEQUENCE [LARGE SCALE GENOMIC DNA]</scope>
    <source>
        <strain evidence="3 5">NCTC10327</strain>
    </source>
</reference>
<evidence type="ECO:0000313" key="1">
    <source>
        <dbReference type="EMBL" id="MDY5152521.1"/>
    </source>
</evidence>
<dbReference type="Proteomes" id="UP000182744">
    <property type="component" value="Unassembled WGS sequence"/>
</dbReference>
<gene>
    <name evidence="3" type="ORF">NCTC10327_00270</name>
    <name evidence="1" type="ORF">R6G71_00380</name>
    <name evidence="2" type="ORF">SAMN05421878_10826</name>
</gene>
<dbReference type="Proteomes" id="UP001273799">
    <property type="component" value="Unassembled WGS sequence"/>
</dbReference>
<evidence type="ECO:0000313" key="5">
    <source>
        <dbReference type="Proteomes" id="UP000269974"/>
    </source>
</evidence>
<reference evidence="4" key="1">
    <citation type="submission" date="2016-10" db="EMBL/GenBank/DDBJ databases">
        <authorList>
            <person name="Varghese N."/>
        </authorList>
    </citation>
    <scope>NUCLEOTIDE SEQUENCE [LARGE SCALE GENOMIC DNA]</scope>
    <source>
        <strain evidence="4">DSM 20639</strain>
    </source>
</reference>
<evidence type="ECO:0000313" key="2">
    <source>
        <dbReference type="EMBL" id="SDE40303.1"/>
    </source>
</evidence>
<dbReference type="AlphaFoldDB" id="A0A1G7CM31"/>
<dbReference type="OrthoDB" id="3260622at2"/>
<proteinExistence type="predicted"/>
<evidence type="ECO:0000313" key="3">
    <source>
        <dbReference type="EMBL" id="VDG75575.1"/>
    </source>
</evidence>
<sequence>MAQSWVLSVEEMLERNQAEAKEASAQELLVPSAARVTEQPAGQDFSAYGAAAAAQEILNRDGCLNDVWRFCVLQTIDYYNMAVKFQWDVAEVFREQPETDVAPAKAALASLAEFLSARDGWKAPGWAKQEKALDVPWFPMERPEYTLSAHAYEEARVESPQEFVHRNIFITLRDLNRV</sequence>
<organism evidence="2 4">
    <name type="scientific">Actinobaculum suis</name>
    <dbReference type="NCBI Taxonomy" id="1657"/>
    <lineage>
        <taxon>Bacteria</taxon>
        <taxon>Bacillati</taxon>
        <taxon>Actinomycetota</taxon>
        <taxon>Actinomycetes</taxon>
        <taxon>Actinomycetales</taxon>
        <taxon>Actinomycetaceae</taxon>
        <taxon>Actinobaculum</taxon>
    </lineage>
</organism>
<dbReference type="EMBL" id="JAWNFU010000001">
    <property type="protein sequence ID" value="MDY5152521.1"/>
    <property type="molecule type" value="Genomic_DNA"/>
</dbReference>
<reference evidence="2" key="2">
    <citation type="submission" date="2016-10" db="EMBL/GenBank/DDBJ databases">
        <authorList>
            <person name="de Groot N.N."/>
        </authorList>
    </citation>
    <scope>NUCLEOTIDE SEQUENCE [LARGE SCALE GENOMIC DNA]</scope>
    <source>
        <strain evidence="2">DSM 20639</strain>
    </source>
</reference>
<dbReference type="EMBL" id="FNAU01000008">
    <property type="protein sequence ID" value="SDE40303.1"/>
    <property type="molecule type" value="Genomic_DNA"/>
</dbReference>